<feature type="domain" description="DUF202" evidence="6">
    <location>
        <begin position="13"/>
        <end position="78"/>
    </location>
</feature>
<dbReference type="RefSeq" id="WP_067228378.1">
    <property type="nucleotide sequence ID" value="NZ_CP014145.1"/>
</dbReference>
<evidence type="ECO:0000256" key="3">
    <source>
        <dbReference type="ARBA" id="ARBA00022989"/>
    </source>
</evidence>
<feature type="transmembrane region" description="Helical" evidence="5">
    <location>
        <begin position="91"/>
        <end position="112"/>
    </location>
</feature>
<evidence type="ECO:0000256" key="5">
    <source>
        <dbReference type="SAM" id="Phobius"/>
    </source>
</evidence>
<feature type="transmembrane region" description="Helical" evidence="5">
    <location>
        <begin position="50"/>
        <end position="71"/>
    </location>
</feature>
<name>A0A0X8E2X8_9MICO</name>
<evidence type="ECO:0000259" key="6">
    <source>
        <dbReference type="Pfam" id="PF02656"/>
    </source>
</evidence>
<organism evidence="7 8">
    <name type="scientific">Microterricola viridarii</name>
    <dbReference type="NCBI Taxonomy" id="412690"/>
    <lineage>
        <taxon>Bacteria</taxon>
        <taxon>Bacillati</taxon>
        <taxon>Actinomycetota</taxon>
        <taxon>Actinomycetes</taxon>
        <taxon>Micrococcales</taxon>
        <taxon>Microbacteriaceae</taxon>
        <taxon>Microterricola</taxon>
    </lineage>
</organism>
<proteinExistence type="predicted"/>
<accession>A0A0X8E2X8</accession>
<keyword evidence="8" id="KW-1185">Reference proteome</keyword>
<keyword evidence="4 5" id="KW-0472">Membrane</keyword>
<dbReference type="EMBL" id="CP014145">
    <property type="protein sequence ID" value="AMB59108.1"/>
    <property type="molecule type" value="Genomic_DNA"/>
</dbReference>
<evidence type="ECO:0000313" key="8">
    <source>
        <dbReference type="Proteomes" id="UP000058305"/>
    </source>
</evidence>
<dbReference type="KEGG" id="mvd:AWU67_09845"/>
<dbReference type="Pfam" id="PF02656">
    <property type="entry name" value="DUF202"/>
    <property type="match status" value="1"/>
</dbReference>
<keyword evidence="2 5" id="KW-0812">Transmembrane</keyword>
<reference evidence="8" key="2">
    <citation type="submission" date="2016-01" db="EMBL/GenBank/DDBJ databases">
        <title>First complete genome sequence of a species in the genus Microterricola, an extremophilic cold active enzyme producing strain ERGS5:02 isolated from Sikkim Himalaya.</title>
        <authorList>
            <person name="Kumar R."/>
            <person name="Singh D."/>
            <person name="Swarnkar M.K."/>
        </authorList>
    </citation>
    <scope>NUCLEOTIDE SEQUENCE [LARGE SCALE GENOMIC DNA]</scope>
    <source>
        <strain evidence="8">ERGS5:02</strain>
    </source>
</reference>
<evidence type="ECO:0000313" key="7">
    <source>
        <dbReference type="EMBL" id="AMB59108.1"/>
    </source>
</evidence>
<dbReference type="AlphaFoldDB" id="A0A0X8E2X8"/>
<dbReference type="Proteomes" id="UP000058305">
    <property type="component" value="Chromosome"/>
</dbReference>
<evidence type="ECO:0000256" key="1">
    <source>
        <dbReference type="ARBA" id="ARBA00004127"/>
    </source>
</evidence>
<protein>
    <recommendedName>
        <fullName evidence="6">DUF202 domain-containing protein</fullName>
    </recommendedName>
</protein>
<dbReference type="GO" id="GO:0012505">
    <property type="term" value="C:endomembrane system"/>
    <property type="evidence" value="ECO:0007669"/>
    <property type="project" value="UniProtKB-SubCell"/>
</dbReference>
<gene>
    <name evidence="7" type="ORF">AWU67_09845</name>
</gene>
<reference evidence="7 8" key="1">
    <citation type="journal article" date="2016" name="J. Biotechnol.">
        <title>First complete genome sequence of a species in the genus Microterricola, an extremophilic cold active enzyme producing bacterial strain ERGS5:02 isolated from Sikkim Himalaya.</title>
        <authorList>
            <person name="Himanshu"/>
            <person name="Swarnkar M.K."/>
            <person name="Singh D."/>
            <person name="Kumar R."/>
        </authorList>
    </citation>
    <scope>NUCLEOTIDE SEQUENCE [LARGE SCALE GENOMIC DNA]</scope>
    <source>
        <strain evidence="7 8">ERGS5:02</strain>
    </source>
</reference>
<evidence type="ECO:0000256" key="2">
    <source>
        <dbReference type="ARBA" id="ARBA00022692"/>
    </source>
</evidence>
<dbReference type="InterPro" id="IPR003807">
    <property type="entry name" value="DUF202"/>
</dbReference>
<sequence length="113" mass="11291">MTTAHPPAPLPRDPGLQPERTALAWNRTALAVAINAALVLRAGALGGAPLFVAVGVLLLLAAGAATAYSAIRKRQLLRAVGTPPQSSSLALLLAAAVTLVASAAGIASILTIR</sequence>
<evidence type="ECO:0000256" key="4">
    <source>
        <dbReference type="ARBA" id="ARBA00023136"/>
    </source>
</evidence>
<keyword evidence="3 5" id="KW-1133">Transmembrane helix</keyword>
<comment type="subcellular location">
    <subcellularLocation>
        <location evidence="1">Endomembrane system</location>
        <topology evidence="1">Multi-pass membrane protein</topology>
    </subcellularLocation>
</comment>